<dbReference type="OrthoDB" id="1778624at2"/>
<dbReference type="Gene3D" id="3.40.1400.10">
    <property type="entry name" value="Sugar-phosphate isomerase, RpiB/LacA/LacB"/>
    <property type="match status" value="1"/>
</dbReference>
<dbReference type="EMBL" id="AGEJ01000001">
    <property type="protein sequence ID" value="EMD17663.1"/>
    <property type="molecule type" value="Genomic_DNA"/>
</dbReference>
<protein>
    <submittedName>
        <fullName evidence="5">RpiB/LacA/LacB family sugar-phosphate isomerase</fullName>
    </submittedName>
</protein>
<dbReference type="InterPro" id="IPR051812">
    <property type="entry name" value="SPI_LacAB/RpiB"/>
</dbReference>
<dbReference type="Pfam" id="PF02502">
    <property type="entry name" value="LacAB_rpiB"/>
    <property type="match status" value="1"/>
</dbReference>
<feature type="binding site" evidence="4">
    <location>
        <position position="132"/>
    </location>
    <ligand>
        <name>D-ribulose 5-phosphate</name>
        <dbReference type="ChEBI" id="CHEBI:58121"/>
    </ligand>
</feature>
<dbReference type="Proteomes" id="UP000011758">
    <property type="component" value="Unassembled WGS sequence"/>
</dbReference>
<feature type="binding site" evidence="4">
    <location>
        <begin position="8"/>
        <end position="9"/>
    </location>
    <ligand>
        <name>D-ribulose 5-phosphate</name>
        <dbReference type="ChEBI" id="CHEBI:58121"/>
    </ligand>
</feature>
<feature type="binding site" evidence="4">
    <location>
        <position position="109"/>
    </location>
    <ligand>
        <name>D-ribulose 5-phosphate</name>
        <dbReference type="ChEBI" id="CHEBI:58121"/>
    </ligand>
</feature>
<evidence type="ECO:0000256" key="3">
    <source>
        <dbReference type="PIRSR" id="PIRSR005384-1"/>
    </source>
</evidence>
<keyword evidence="2 5" id="KW-0413">Isomerase</keyword>
<dbReference type="SUPFAM" id="SSF89623">
    <property type="entry name" value="Ribose/Galactose isomerase RpiB/AlsB"/>
    <property type="match status" value="1"/>
</dbReference>
<dbReference type="InterPro" id="IPR036569">
    <property type="entry name" value="RpiB_LacA_LacB_sf"/>
</dbReference>
<evidence type="ECO:0000313" key="5">
    <source>
        <dbReference type="EMBL" id="EMD17663.1"/>
    </source>
</evidence>
<dbReference type="InterPro" id="IPR004785">
    <property type="entry name" value="RpiB"/>
</dbReference>
<feature type="binding site" evidence="4">
    <location>
        <begin position="66"/>
        <end position="70"/>
    </location>
    <ligand>
        <name>D-ribulose 5-phosphate</name>
        <dbReference type="ChEBI" id="CHEBI:58121"/>
    </ligand>
</feature>
<dbReference type="PIRSF" id="PIRSF005384">
    <property type="entry name" value="RpiB_LacA_B"/>
    <property type="match status" value="1"/>
</dbReference>
<feature type="binding site" evidence="4">
    <location>
        <position position="99"/>
    </location>
    <ligand>
        <name>D-ribulose 5-phosphate</name>
        <dbReference type="ChEBI" id="CHEBI:58121"/>
    </ligand>
</feature>
<reference evidence="5 6" key="1">
    <citation type="submission" date="2013-02" db="EMBL/GenBank/DDBJ databases">
        <title>The Genome Sequence of Lactobacillus catenaformis F0143.</title>
        <authorList>
            <consortium name="The Broad Institute Genome Sequencing Platform"/>
            <person name="Earl A."/>
            <person name="Ward D."/>
            <person name="Feldgarden M."/>
            <person name="Gevers D."/>
            <person name="Izard J."/>
            <person name="Blanton J.M."/>
            <person name="Mathney J."/>
            <person name="Dewhirst F.E."/>
            <person name="Young S.K."/>
            <person name="Zeng Q."/>
            <person name="Gargeya S."/>
            <person name="Fitzgerald M."/>
            <person name="Haas B."/>
            <person name="Abouelleil A."/>
            <person name="Alvarado L."/>
            <person name="Arachchi H.M."/>
            <person name="Berlin A."/>
            <person name="Chapman S.B."/>
            <person name="Gearin G."/>
            <person name="Goldberg J."/>
            <person name="Griggs A."/>
            <person name="Gujja S."/>
            <person name="Hansen M."/>
            <person name="Heiman D."/>
            <person name="Howarth C."/>
            <person name="Larimer J."/>
            <person name="Lui A."/>
            <person name="MacDonald P.J.P."/>
            <person name="McCowen C."/>
            <person name="Montmayeur A."/>
            <person name="Murphy C."/>
            <person name="Neiman D."/>
            <person name="Pearson M."/>
            <person name="Priest M."/>
            <person name="Roberts A."/>
            <person name="Saif S."/>
            <person name="Shea T."/>
            <person name="Sisk P."/>
            <person name="Stolte C."/>
            <person name="Sykes S."/>
            <person name="Wortman J."/>
            <person name="Nusbaum C."/>
            <person name="Birren B."/>
        </authorList>
    </citation>
    <scope>NUCLEOTIDE SEQUENCE [LARGE SCALE GENOMIC DNA]</scope>
    <source>
        <strain evidence="5 6">OT 569</strain>
    </source>
</reference>
<dbReference type="RefSeq" id="WP_004801106.1">
    <property type="nucleotide sequence ID" value="NZ_AUGJ01000001.1"/>
</dbReference>
<keyword evidence="6" id="KW-1185">Reference proteome</keyword>
<dbReference type="PANTHER" id="PTHR43732">
    <property type="entry name" value="RIBOSE 5-PHOSPHATE ISOMERASE-RELATED"/>
    <property type="match status" value="1"/>
</dbReference>
<sequence length="148" mass="16086">MTIAIACDHGGYRLKNVLFKELQRQGYKVKDFGTYSEESCDYPDYAAKAAKAVASGECDKGVVVCGTGIGVSITANKVKGIRCALCHDVFSAKATRNHNDANMLAMGQRVIGEGLAIEVLNAWLSSDFEGGRHIPRIEKMMALEKEQL</sequence>
<proteinExistence type="inferred from homology"/>
<dbReference type="NCBIfam" id="NF004051">
    <property type="entry name" value="PRK05571.1"/>
    <property type="match status" value="1"/>
</dbReference>
<feature type="active site" description="Proton acceptor" evidence="3">
    <location>
        <position position="65"/>
    </location>
</feature>
<dbReference type="GO" id="GO:0016861">
    <property type="term" value="F:intramolecular oxidoreductase activity, interconverting aldoses and ketoses"/>
    <property type="evidence" value="ECO:0007669"/>
    <property type="project" value="UniProtKB-ARBA"/>
</dbReference>
<comment type="similarity">
    <text evidence="1">Belongs to the LacAB/RpiB family.</text>
</comment>
<organism evidence="5 6">
    <name type="scientific">Eggerthia catenaformis OT 569 = DSM 20559</name>
    <dbReference type="NCBI Taxonomy" id="999415"/>
    <lineage>
        <taxon>Bacteria</taxon>
        <taxon>Bacillati</taxon>
        <taxon>Bacillota</taxon>
        <taxon>Erysipelotrichia</taxon>
        <taxon>Erysipelotrichales</taxon>
        <taxon>Coprobacillaceae</taxon>
        <taxon>Eggerthia</taxon>
    </lineage>
</organism>
<dbReference type="GO" id="GO:0005975">
    <property type="term" value="P:carbohydrate metabolic process"/>
    <property type="evidence" value="ECO:0007669"/>
    <property type="project" value="InterPro"/>
</dbReference>
<dbReference type="PANTHER" id="PTHR43732:SF1">
    <property type="entry name" value="RIBOSE 5-PHOSPHATE ISOMERASE"/>
    <property type="match status" value="1"/>
</dbReference>
<dbReference type="PATRIC" id="fig|999415.3.peg.96"/>
<gene>
    <name evidence="5" type="ORF">HMPREF9943_00095</name>
</gene>
<evidence type="ECO:0000256" key="2">
    <source>
        <dbReference type="ARBA" id="ARBA00023235"/>
    </source>
</evidence>
<dbReference type="STRING" id="999415.HMPREF9943_00095"/>
<dbReference type="InterPro" id="IPR003500">
    <property type="entry name" value="RpiB_LacA_LacB"/>
</dbReference>
<name>M2NHF0_9FIRM</name>
<evidence type="ECO:0000313" key="6">
    <source>
        <dbReference type="Proteomes" id="UP000011758"/>
    </source>
</evidence>
<dbReference type="BioCyc" id="ECAT999415-HMP:GTTI-104-MONOMER"/>
<comment type="caution">
    <text evidence="5">The sequence shown here is derived from an EMBL/GenBank/DDBJ whole genome shotgun (WGS) entry which is preliminary data.</text>
</comment>
<feature type="active site" description="Proton donor" evidence="3">
    <location>
        <position position="98"/>
    </location>
</feature>
<accession>M2NHF0</accession>
<feature type="binding site" evidence="4">
    <location>
        <position position="136"/>
    </location>
    <ligand>
        <name>D-ribulose 5-phosphate</name>
        <dbReference type="ChEBI" id="CHEBI:58121"/>
    </ligand>
</feature>
<dbReference type="AlphaFoldDB" id="M2NHF0"/>
<dbReference type="NCBIfam" id="TIGR00689">
    <property type="entry name" value="rpiB_lacA_lacB"/>
    <property type="match status" value="1"/>
</dbReference>
<evidence type="ECO:0000256" key="4">
    <source>
        <dbReference type="PIRSR" id="PIRSR005384-2"/>
    </source>
</evidence>
<evidence type="ECO:0000256" key="1">
    <source>
        <dbReference type="ARBA" id="ARBA00008754"/>
    </source>
</evidence>
<dbReference type="NCBIfam" id="TIGR01120">
    <property type="entry name" value="rpiB"/>
    <property type="match status" value="1"/>
</dbReference>
<dbReference type="eggNOG" id="COG0698">
    <property type="taxonomic scope" value="Bacteria"/>
</dbReference>